<accession>A0A1V6N3R7</accession>
<dbReference type="OrthoDB" id="148086at2157"/>
<dbReference type="InterPro" id="IPR002821">
    <property type="entry name" value="Hydantoinase_A"/>
</dbReference>
<evidence type="ECO:0000313" key="2">
    <source>
        <dbReference type="EMBL" id="OQD59338.1"/>
    </source>
</evidence>
<protein>
    <submittedName>
        <fullName evidence="2">Transcriptional regulator</fullName>
    </submittedName>
</protein>
<dbReference type="InterPro" id="IPR002756">
    <property type="entry name" value="MfnF"/>
</dbReference>
<gene>
    <name evidence="2" type="ORF">MBBAR_4c00670</name>
</gene>
<keyword evidence="3" id="KW-1185">Reference proteome</keyword>
<dbReference type="RefSeq" id="WP_080459836.1">
    <property type="nucleotide sequence ID" value="NZ_JXMW01000004.1"/>
</dbReference>
<sequence>MKIAGFDIGGANTDLAIVDFEKRNEIIDISCDFKYLPMWSNNDDLGNTLFELIQNISDIGSIDGIGISMTAELVDAYETKKDGVLDIANKSKEIFNENSSKNIPIAFIGTKKVLSLEEIKPNSFDVAAANWIATAQVAAQISPNCIFIDTGSTTTDIIPIKNGKECAKGRSDFERLKTKELVYTGTLRTNLASFLDSISFKGEKYNVASELFAITADVYNVLDKITLDDYVCDTCDGAGKSKEESARRISRVLCADLDILSFDDIVEISNNIHQIQVDQIAKSLMEVVNRENLDLVVTTGLGKDILAKKAAENLDLEVKSMGELLTDEECVVAPAIGTAIMMNEYLENECFKNI</sequence>
<dbReference type="SUPFAM" id="SSF53067">
    <property type="entry name" value="Actin-like ATPase domain"/>
    <property type="match status" value="1"/>
</dbReference>
<dbReference type="Gene3D" id="3.30.420.40">
    <property type="match status" value="1"/>
</dbReference>
<comment type="caution">
    <text evidence="2">The sequence shown here is derived from an EMBL/GenBank/DDBJ whole genome shotgun (WGS) entry which is preliminary data.</text>
</comment>
<dbReference type="GO" id="GO:0016787">
    <property type="term" value="F:hydrolase activity"/>
    <property type="evidence" value="ECO:0007669"/>
    <property type="project" value="InterPro"/>
</dbReference>
<organism evidence="2 3">
    <name type="scientific">Methanobrevibacter arboriphilus JCM 13429 = DSM 1125</name>
    <dbReference type="NCBI Taxonomy" id="1300164"/>
    <lineage>
        <taxon>Archaea</taxon>
        <taxon>Methanobacteriati</taxon>
        <taxon>Methanobacteriota</taxon>
        <taxon>Methanomada group</taxon>
        <taxon>Methanobacteria</taxon>
        <taxon>Methanobacteriales</taxon>
        <taxon>Methanobacteriaceae</taxon>
        <taxon>Methanobrevibacter</taxon>
    </lineage>
</organism>
<dbReference type="AlphaFoldDB" id="A0A1V6N3R7"/>
<reference evidence="2 3" key="1">
    <citation type="submission" date="2014-12" db="EMBL/GenBank/DDBJ databases">
        <title>Genome sequence of Methanobrevibacter arboriphilicus DH1, DSM1125.</title>
        <authorList>
            <person name="Poehlein A."/>
            <person name="Thauer R.K."/>
            <person name="Seedorf H."/>
            <person name="Daniel R."/>
        </authorList>
    </citation>
    <scope>NUCLEOTIDE SEQUENCE [LARGE SCALE GENOMIC DNA]</scope>
    <source>
        <strain evidence="2 3">DH1</strain>
    </source>
</reference>
<evidence type="ECO:0000313" key="3">
    <source>
        <dbReference type="Proteomes" id="UP000191661"/>
    </source>
</evidence>
<dbReference type="Proteomes" id="UP000191661">
    <property type="component" value="Unassembled WGS sequence"/>
</dbReference>
<dbReference type="InterPro" id="IPR043129">
    <property type="entry name" value="ATPase_NBD"/>
</dbReference>
<proteinExistence type="predicted"/>
<dbReference type="Gene3D" id="3.30.420.190">
    <property type="entry name" value="conserved archaeal protein q6m145"/>
    <property type="match status" value="1"/>
</dbReference>
<feature type="domain" description="Hydantoinase A/oxoprolinase" evidence="1">
    <location>
        <begin position="68"/>
        <end position="341"/>
    </location>
</feature>
<name>A0A1V6N3R7_METAZ</name>
<dbReference type="Pfam" id="PF01968">
    <property type="entry name" value="Hydantoinase_A"/>
    <property type="match status" value="1"/>
</dbReference>
<dbReference type="EMBL" id="JXMW01000004">
    <property type="protein sequence ID" value="OQD59338.1"/>
    <property type="molecule type" value="Genomic_DNA"/>
</dbReference>
<evidence type="ECO:0000259" key="1">
    <source>
        <dbReference type="Pfam" id="PF01968"/>
    </source>
</evidence>
<dbReference type="NCBIfam" id="TIGR03123">
    <property type="entry name" value="one_C_unchar_1"/>
    <property type="match status" value="1"/>
</dbReference>